<evidence type="ECO:0000313" key="4">
    <source>
        <dbReference type="Proteomes" id="UP000029725"/>
    </source>
</evidence>
<keyword evidence="4" id="KW-1185">Reference proteome</keyword>
<feature type="domain" description="USP" evidence="2">
    <location>
        <begin position="146"/>
        <end position="324"/>
    </location>
</feature>
<dbReference type="PANTHER" id="PTHR21646">
    <property type="entry name" value="UBIQUITIN CARBOXYL-TERMINAL HYDROLASE"/>
    <property type="match status" value="1"/>
</dbReference>
<evidence type="ECO:0000313" key="3">
    <source>
        <dbReference type="EMBL" id="KGG52341.1"/>
    </source>
</evidence>
<dbReference type="OrthoDB" id="429671at2759"/>
<dbReference type="Proteomes" id="UP000029725">
    <property type="component" value="Unassembled WGS sequence"/>
</dbReference>
<dbReference type="InterPro" id="IPR038765">
    <property type="entry name" value="Papain-like_cys_pep_sf"/>
</dbReference>
<organism evidence="3 4">
    <name type="scientific">Mitosporidium daphniae</name>
    <dbReference type="NCBI Taxonomy" id="1485682"/>
    <lineage>
        <taxon>Eukaryota</taxon>
        <taxon>Fungi</taxon>
        <taxon>Fungi incertae sedis</taxon>
        <taxon>Microsporidia</taxon>
        <taxon>Mitosporidium</taxon>
    </lineage>
</organism>
<comment type="caution">
    <text evidence="3">The sequence shown here is derived from an EMBL/GenBank/DDBJ whole genome shotgun (WGS) entry which is preliminary data.</text>
</comment>
<dbReference type="VEuPathDB" id="MicrosporidiaDB:DI09_186p10"/>
<reference evidence="3 4" key="1">
    <citation type="submission" date="2014-04" db="EMBL/GenBank/DDBJ databases">
        <title>A new species of microsporidia sheds light on the evolution of extreme parasitism.</title>
        <authorList>
            <person name="Haag K.L."/>
            <person name="James T.Y."/>
            <person name="Larsson R."/>
            <person name="Schaer T.M."/>
            <person name="Refardt D."/>
            <person name="Pombert J.-F."/>
            <person name="Ebert D."/>
        </authorList>
    </citation>
    <scope>NUCLEOTIDE SEQUENCE [LARGE SCALE GENOMIC DNA]</scope>
    <source>
        <strain evidence="3 4">UGP3</strain>
        <tissue evidence="3">Spores</tissue>
    </source>
</reference>
<gene>
    <name evidence="3" type="ORF">DI09_186p10</name>
</gene>
<accession>A0A098VX77</accession>
<dbReference type="GeneID" id="25258769"/>
<dbReference type="InterPro" id="IPR050185">
    <property type="entry name" value="Ub_carboxyl-term_hydrolase"/>
</dbReference>
<dbReference type="Pfam" id="PF00443">
    <property type="entry name" value="UCH"/>
    <property type="match status" value="1"/>
</dbReference>
<dbReference type="GO" id="GO:0016579">
    <property type="term" value="P:protein deubiquitination"/>
    <property type="evidence" value="ECO:0007669"/>
    <property type="project" value="InterPro"/>
</dbReference>
<dbReference type="RefSeq" id="XP_013238777.1">
    <property type="nucleotide sequence ID" value="XM_013383323.1"/>
</dbReference>
<feature type="region of interest" description="Disordered" evidence="1">
    <location>
        <begin position="118"/>
        <end position="143"/>
    </location>
</feature>
<dbReference type="SUPFAM" id="SSF54001">
    <property type="entry name" value="Cysteine proteinases"/>
    <property type="match status" value="1"/>
</dbReference>
<evidence type="ECO:0000256" key="1">
    <source>
        <dbReference type="SAM" id="MobiDB-lite"/>
    </source>
</evidence>
<evidence type="ECO:0000259" key="2">
    <source>
        <dbReference type="PROSITE" id="PS50235"/>
    </source>
</evidence>
<dbReference type="EMBL" id="JMKJ01000095">
    <property type="protein sequence ID" value="KGG52341.1"/>
    <property type="molecule type" value="Genomic_DNA"/>
</dbReference>
<proteinExistence type="predicted"/>
<name>A0A098VX77_9MICR</name>
<protein>
    <submittedName>
        <fullName evidence="3">Ubiquitin carboxyl-terminal hydrolase</fullName>
    </submittedName>
</protein>
<dbReference type="PROSITE" id="PS50235">
    <property type="entry name" value="USP_3"/>
    <property type="match status" value="1"/>
</dbReference>
<dbReference type="AlphaFoldDB" id="A0A098VX77"/>
<dbReference type="InterPro" id="IPR001394">
    <property type="entry name" value="Peptidase_C19_UCH"/>
</dbReference>
<dbReference type="HOGENOM" id="CLU_858122_0_0_1"/>
<sequence length="324" mass="35917">MALRTQCFDGFMRKIKNNFCALYVFGGRAKRPNFSSRQKGVGGNRVETQNVALDHISKRKGAVCIGARLLSVKIASIHLASIKADISGNSIAPTNRAEQLENEKNLLDPFIDVHDQAGGGGDGAPDASAKTPKKATYSRSSPVAPRGLPNIRNNCYLNSLFQSLLSASEVILSEFNNKIWYHRDAHTQSKEKKYIARANVDRTLLGFAWFPNETEIEFPSSLASQFASIWKKWPNFGNGRQQDVHEVLLELLDALHVDFSATKKSVNSEFRISTFDGLDGIASVSQWSLSCSLPIEPFPVFEAALFLKSFTASLSQFWNAHFVK</sequence>
<dbReference type="InterPro" id="IPR028889">
    <property type="entry name" value="USP"/>
</dbReference>
<keyword evidence="3" id="KW-0378">Hydrolase</keyword>
<dbReference type="GO" id="GO:0004843">
    <property type="term" value="F:cysteine-type deubiquitinase activity"/>
    <property type="evidence" value="ECO:0007669"/>
    <property type="project" value="InterPro"/>
</dbReference>
<dbReference type="Gene3D" id="3.90.70.10">
    <property type="entry name" value="Cysteine proteinases"/>
    <property type="match status" value="1"/>
</dbReference>